<dbReference type="Proteomes" id="UP000828048">
    <property type="component" value="Chromosome 11"/>
</dbReference>
<gene>
    <name evidence="1" type="ORF">Vadar_031401</name>
</gene>
<proteinExistence type="predicted"/>
<protein>
    <submittedName>
        <fullName evidence="1">Uncharacterized protein</fullName>
    </submittedName>
</protein>
<sequence>MFQINFSSSKEDEIEQADLIVGNAILESGDLSSNTVGKRGKRLQTSLAIRPGDNGGRTMGNKERRVVHRDVERQRRQEMANLFESMRSLLPLEYIKGKRSVSDQMHEAVNYINHLKNNIKELEIKRDNLKKASDSRSTIATAAGLRSSSNDCLQTSSSVTVNPCRGGVEVLIGSCGFGEEGGLPISKVLGVLNEQGLNVVSYVSTEVNARLFHTIRSEVSGLMHIDLFELQQKLSGVINGEQNLQ</sequence>
<reference evidence="1 2" key="1">
    <citation type="journal article" date="2021" name="Hortic Res">
        <title>High-quality reference genome and annotation aids understanding of berry development for evergreen blueberry (Vaccinium darrowii).</title>
        <authorList>
            <person name="Yu J."/>
            <person name="Hulse-Kemp A.M."/>
            <person name="Babiker E."/>
            <person name="Staton M."/>
        </authorList>
    </citation>
    <scope>NUCLEOTIDE SEQUENCE [LARGE SCALE GENOMIC DNA]</scope>
    <source>
        <strain evidence="2">cv. NJ 8807/NJ 8810</strain>
        <tissue evidence="1">Young leaf</tissue>
    </source>
</reference>
<evidence type="ECO:0000313" key="2">
    <source>
        <dbReference type="Proteomes" id="UP000828048"/>
    </source>
</evidence>
<accession>A0ACB7YRE0</accession>
<dbReference type="EMBL" id="CM037161">
    <property type="protein sequence ID" value="KAH7855992.1"/>
    <property type="molecule type" value="Genomic_DNA"/>
</dbReference>
<keyword evidence="2" id="KW-1185">Reference proteome</keyword>
<comment type="caution">
    <text evidence="1">The sequence shown here is derived from an EMBL/GenBank/DDBJ whole genome shotgun (WGS) entry which is preliminary data.</text>
</comment>
<evidence type="ECO:0000313" key="1">
    <source>
        <dbReference type="EMBL" id="KAH7855992.1"/>
    </source>
</evidence>
<name>A0ACB7YRE0_9ERIC</name>
<organism evidence="1 2">
    <name type="scientific">Vaccinium darrowii</name>
    <dbReference type="NCBI Taxonomy" id="229202"/>
    <lineage>
        <taxon>Eukaryota</taxon>
        <taxon>Viridiplantae</taxon>
        <taxon>Streptophyta</taxon>
        <taxon>Embryophyta</taxon>
        <taxon>Tracheophyta</taxon>
        <taxon>Spermatophyta</taxon>
        <taxon>Magnoliopsida</taxon>
        <taxon>eudicotyledons</taxon>
        <taxon>Gunneridae</taxon>
        <taxon>Pentapetalae</taxon>
        <taxon>asterids</taxon>
        <taxon>Ericales</taxon>
        <taxon>Ericaceae</taxon>
        <taxon>Vaccinioideae</taxon>
        <taxon>Vaccinieae</taxon>
        <taxon>Vaccinium</taxon>
    </lineage>
</organism>